<comment type="catalytic activity">
    <reaction evidence="1">
        <text>1-(2-carboxyphenylamino)-1-deoxy-D-ribulose 5-phosphate + H(+) = (1S,2R)-1-C-(indol-3-yl)glycerol 3-phosphate + CO2 + H2O</text>
        <dbReference type="Rhea" id="RHEA:23476"/>
        <dbReference type="ChEBI" id="CHEBI:15377"/>
        <dbReference type="ChEBI" id="CHEBI:15378"/>
        <dbReference type="ChEBI" id="CHEBI:16526"/>
        <dbReference type="ChEBI" id="CHEBI:58613"/>
        <dbReference type="ChEBI" id="CHEBI:58866"/>
        <dbReference type="EC" id="4.1.1.48"/>
    </reaction>
</comment>
<dbReference type="InterPro" id="IPR011060">
    <property type="entry name" value="RibuloseP-bd_barrel"/>
</dbReference>
<dbReference type="STRING" id="105231.A0A1Y1IB26"/>
<dbReference type="PROSITE" id="PS00614">
    <property type="entry name" value="IGPS"/>
    <property type="match status" value="1"/>
</dbReference>
<organism evidence="11 12">
    <name type="scientific">Klebsormidium nitens</name>
    <name type="common">Green alga</name>
    <name type="synonym">Ulothrix nitens</name>
    <dbReference type="NCBI Taxonomy" id="105231"/>
    <lineage>
        <taxon>Eukaryota</taxon>
        <taxon>Viridiplantae</taxon>
        <taxon>Streptophyta</taxon>
        <taxon>Klebsormidiophyceae</taxon>
        <taxon>Klebsormidiales</taxon>
        <taxon>Klebsormidiaceae</taxon>
        <taxon>Klebsormidium</taxon>
    </lineage>
</organism>
<proteinExistence type="inferred from homology"/>
<dbReference type="SUPFAM" id="SSF51366">
    <property type="entry name" value="Ribulose-phoshate binding barrel"/>
    <property type="match status" value="1"/>
</dbReference>
<dbReference type="Proteomes" id="UP000054558">
    <property type="component" value="Unassembled WGS sequence"/>
</dbReference>
<evidence type="ECO:0000256" key="6">
    <source>
        <dbReference type="ARBA" id="ARBA00022822"/>
    </source>
</evidence>
<dbReference type="PANTHER" id="PTHR22854:SF2">
    <property type="entry name" value="INDOLE-3-GLYCEROL-PHOSPHATE SYNTHASE"/>
    <property type="match status" value="1"/>
</dbReference>
<dbReference type="GO" id="GO:0004425">
    <property type="term" value="F:indole-3-glycerol-phosphate synthase activity"/>
    <property type="evidence" value="ECO:0000318"/>
    <property type="project" value="GO_Central"/>
</dbReference>
<evidence type="ECO:0000256" key="4">
    <source>
        <dbReference type="ARBA" id="ARBA00022605"/>
    </source>
</evidence>
<protein>
    <recommendedName>
        <fullName evidence="3">indole-3-glycerol-phosphate synthase</fullName>
        <ecNumber evidence="3">4.1.1.48</ecNumber>
    </recommendedName>
</protein>
<dbReference type="HAMAP" id="MF_00134_B">
    <property type="entry name" value="IGPS_B"/>
    <property type="match status" value="1"/>
</dbReference>
<dbReference type="InterPro" id="IPR001468">
    <property type="entry name" value="Indole-3-GlycerolPSynthase_CS"/>
</dbReference>
<sequence length="451" mass="48761">MASSCYMCSQLQTSLARSSIQARQEQTGASVASLSPCRLSPFLDLPSSNSTQSSFRSPARRSARPVCQAEEPNQGAPAVDARAPTSILSPATPLPSAATTEAVPAPGTEWINFNLDKRSPITPPEWEDKVKKQKEEKAAKMQTSIRRRPPTGPPTHAVGPFEFKIENEDNLPRNILEEIVWNKDVEVQKAKEKTPLGALKRSGNPAPPLNFVEALRERAAETGVPGLIAEVKKASPSKGLIQPNFNPVLIARAYEAGGAACLSVLTDEKYFQGSFDNIVKIRASGSRLPILCKEFIIDAYQIFKARMVGADAVLLIAAVLPDVDLIYMSKIAKSLGMQALLEVHTLEEMDRVLGIDGVQMIGINNRDLSTFKTDIHNTARLLEGGRGEQIRERNILLVGESALATPEDIAIVQKAGVGAVLVGESLVKQANPTEAIAGLFGKDISRKQVEQ</sequence>
<dbReference type="NCBIfam" id="NF001372">
    <property type="entry name" value="PRK00278.1-4"/>
    <property type="match status" value="1"/>
</dbReference>
<accession>A0A1Y1IB26</accession>
<evidence type="ECO:0000256" key="5">
    <source>
        <dbReference type="ARBA" id="ARBA00022793"/>
    </source>
</evidence>
<feature type="region of interest" description="Disordered" evidence="9">
    <location>
        <begin position="140"/>
        <end position="160"/>
    </location>
</feature>
<keyword evidence="12" id="KW-1185">Reference proteome</keyword>
<dbReference type="EMBL" id="DF237351">
    <property type="protein sequence ID" value="GAQ88120.1"/>
    <property type="molecule type" value="Genomic_DNA"/>
</dbReference>
<dbReference type="FunFam" id="3.20.20.70:FF:000024">
    <property type="entry name" value="Indole-3-glycerol phosphate synthase"/>
    <property type="match status" value="1"/>
</dbReference>
<keyword evidence="7" id="KW-0057">Aromatic amino acid biosynthesis</keyword>
<evidence type="ECO:0000313" key="12">
    <source>
        <dbReference type="Proteomes" id="UP000054558"/>
    </source>
</evidence>
<keyword evidence="8" id="KW-0456">Lyase</keyword>
<keyword evidence="5" id="KW-0210">Decarboxylase</keyword>
<evidence type="ECO:0000256" key="7">
    <source>
        <dbReference type="ARBA" id="ARBA00023141"/>
    </source>
</evidence>
<keyword evidence="6" id="KW-0822">Tryptophan biosynthesis</keyword>
<reference evidence="11 12" key="1">
    <citation type="journal article" date="2014" name="Nat. Commun.">
        <title>Klebsormidium flaccidum genome reveals primary factors for plant terrestrial adaptation.</title>
        <authorList>
            <person name="Hori K."/>
            <person name="Maruyama F."/>
            <person name="Fujisawa T."/>
            <person name="Togashi T."/>
            <person name="Yamamoto N."/>
            <person name="Seo M."/>
            <person name="Sato S."/>
            <person name="Yamada T."/>
            <person name="Mori H."/>
            <person name="Tajima N."/>
            <person name="Moriyama T."/>
            <person name="Ikeuchi M."/>
            <person name="Watanabe M."/>
            <person name="Wada H."/>
            <person name="Kobayashi K."/>
            <person name="Saito M."/>
            <person name="Masuda T."/>
            <person name="Sasaki-Sekimoto Y."/>
            <person name="Mashiguchi K."/>
            <person name="Awai K."/>
            <person name="Shimojima M."/>
            <person name="Masuda S."/>
            <person name="Iwai M."/>
            <person name="Nobusawa T."/>
            <person name="Narise T."/>
            <person name="Kondo S."/>
            <person name="Saito H."/>
            <person name="Sato R."/>
            <person name="Murakawa M."/>
            <person name="Ihara Y."/>
            <person name="Oshima-Yamada Y."/>
            <person name="Ohtaka K."/>
            <person name="Satoh M."/>
            <person name="Sonobe K."/>
            <person name="Ishii M."/>
            <person name="Ohtani R."/>
            <person name="Kanamori-Sato M."/>
            <person name="Honoki R."/>
            <person name="Miyazaki D."/>
            <person name="Mochizuki H."/>
            <person name="Umetsu J."/>
            <person name="Higashi K."/>
            <person name="Shibata D."/>
            <person name="Kamiya Y."/>
            <person name="Sato N."/>
            <person name="Nakamura Y."/>
            <person name="Tabata S."/>
            <person name="Ida S."/>
            <person name="Kurokawa K."/>
            <person name="Ohta H."/>
        </authorList>
    </citation>
    <scope>NUCLEOTIDE SEQUENCE [LARGE SCALE GENOMIC DNA]</scope>
    <source>
        <strain evidence="11 12">NIES-2285</strain>
    </source>
</reference>
<name>A0A1Y1IB26_KLENI</name>
<dbReference type="GO" id="GO:0000162">
    <property type="term" value="P:L-tryptophan biosynthetic process"/>
    <property type="evidence" value="ECO:0000318"/>
    <property type="project" value="GO_Central"/>
</dbReference>
<evidence type="ECO:0000313" key="11">
    <source>
        <dbReference type="EMBL" id="GAQ88120.1"/>
    </source>
</evidence>
<evidence type="ECO:0000256" key="2">
    <source>
        <dbReference type="ARBA" id="ARBA00004696"/>
    </source>
</evidence>
<dbReference type="UniPathway" id="UPA00035">
    <property type="reaction ID" value="UER00043"/>
</dbReference>
<dbReference type="AlphaFoldDB" id="A0A1Y1IB26"/>
<dbReference type="OrthoDB" id="524799at2759"/>
<dbReference type="OMA" id="AGMHPAC"/>
<gene>
    <name evidence="11" type="ORF">KFL_004020060</name>
</gene>
<dbReference type="InterPro" id="IPR013798">
    <property type="entry name" value="Indole-3-glycerol_P_synth_dom"/>
</dbReference>
<evidence type="ECO:0000256" key="3">
    <source>
        <dbReference type="ARBA" id="ARBA00012362"/>
    </source>
</evidence>
<dbReference type="NCBIfam" id="NF001377">
    <property type="entry name" value="PRK00278.2-4"/>
    <property type="match status" value="1"/>
</dbReference>
<keyword evidence="4" id="KW-0028">Amino-acid biosynthesis</keyword>
<feature type="region of interest" description="Disordered" evidence="9">
    <location>
        <begin position="43"/>
        <end position="81"/>
    </location>
</feature>
<dbReference type="EC" id="4.1.1.48" evidence="3"/>
<dbReference type="Pfam" id="PF00218">
    <property type="entry name" value="IGPS"/>
    <property type="match status" value="1"/>
</dbReference>
<dbReference type="Gene3D" id="3.20.20.70">
    <property type="entry name" value="Aldolase class I"/>
    <property type="match status" value="1"/>
</dbReference>
<comment type="pathway">
    <text evidence="2">Amino-acid biosynthesis; L-tryptophan biosynthesis; L-tryptophan from chorismate: step 4/5.</text>
</comment>
<evidence type="ECO:0000256" key="9">
    <source>
        <dbReference type="SAM" id="MobiDB-lite"/>
    </source>
</evidence>
<dbReference type="CDD" id="cd00331">
    <property type="entry name" value="IGPS"/>
    <property type="match status" value="1"/>
</dbReference>
<feature type="domain" description="Indole-3-glycerol phosphate synthase" evidence="10">
    <location>
        <begin position="176"/>
        <end position="437"/>
    </location>
</feature>
<dbReference type="PANTHER" id="PTHR22854">
    <property type="entry name" value="TRYPTOPHAN BIOSYNTHESIS PROTEIN"/>
    <property type="match status" value="1"/>
</dbReference>
<dbReference type="InterPro" id="IPR013785">
    <property type="entry name" value="Aldolase_TIM"/>
</dbReference>
<evidence type="ECO:0000256" key="8">
    <source>
        <dbReference type="ARBA" id="ARBA00023239"/>
    </source>
</evidence>
<evidence type="ECO:0000259" key="10">
    <source>
        <dbReference type="Pfam" id="PF00218"/>
    </source>
</evidence>
<evidence type="ECO:0000256" key="1">
    <source>
        <dbReference type="ARBA" id="ARBA00001633"/>
    </source>
</evidence>
<dbReference type="InterPro" id="IPR045186">
    <property type="entry name" value="Indole-3-glycerol_P_synth"/>
</dbReference>